<evidence type="ECO:0000256" key="5">
    <source>
        <dbReference type="ARBA" id="ARBA00022692"/>
    </source>
</evidence>
<dbReference type="EMBL" id="KN716328">
    <property type="protein sequence ID" value="KJH46916.1"/>
    <property type="molecule type" value="Genomic_DNA"/>
</dbReference>
<keyword evidence="6 14" id="KW-1133">Transmembrane helix</keyword>
<evidence type="ECO:0000256" key="12">
    <source>
        <dbReference type="ARBA" id="ARBA00023303"/>
    </source>
</evidence>
<evidence type="ECO:0000256" key="3">
    <source>
        <dbReference type="ARBA" id="ARBA00022448"/>
    </source>
</evidence>
<keyword evidence="16" id="KW-1185">Reference proteome</keyword>
<keyword evidence="5 13" id="KW-0812">Transmembrane</keyword>
<evidence type="ECO:0008006" key="17">
    <source>
        <dbReference type="Google" id="ProtNLM"/>
    </source>
</evidence>
<dbReference type="GO" id="GO:0005886">
    <property type="term" value="C:plasma membrane"/>
    <property type="evidence" value="ECO:0007669"/>
    <property type="project" value="TreeGrafter"/>
</dbReference>
<keyword evidence="11 13" id="KW-0739">Sodium transport</keyword>
<dbReference type="OrthoDB" id="6238402at2759"/>
<dbReference type="InterPro" id="IPR001873">
    <property type="entry name" value="ENaC"/>
</dbReference>
<proteinExistence type="inferred from homology"/>
<protein>
    <recommendedName>
        <fullName evidence="17">Amiloride-sensitive sodium channel</fullName>
    </recommendedName>
</protein>
<reference evidence="16" key="2">
    <citation type="journal article" date="2016" name="Sci. Rep.">
        <title>Dictyocaulus viviparus genome, variome and transcriptome elucidate lungworm biology and support future intervention.</title>
        <authorList>
            <person name="McNulty S.N."/>
            <person name="Strube C."/>
            <person name="Rosa B.A."/>
            <person name="Martin J.C."/>
            <person name="Tyagi R."/>
            <person name="Choi Y.J."/>
            <person name="Wang Q."/>
            <person name="Hallsworth Pepin K."/>
            <person name="Zhang X."/>
            <person name="Ozersky P."/>
            <person name="Wilson R.K."/>
            <person name="Sternberg P.W."/>
            <person name="Gasser R.B."/>
            <person name="Mitreva M."/>
        </authorList>
    </citation>
    <scope>NUCLEOTIDE SEQUENCE [LARGE SCALE GENOMIC DNA]</scope>
    <source>
        <strain evidence="16">HannoverDv2000</strain>
    </source>
</reference>
<evidence type="ECO:0000256" key="2">
    <source>
        <dbReference type="ARBA" id="ARBA00007193"/>
    </source>
</evidence>
<accession>A0A0D8XX36</accession>
<organism evidence="15 16">
    <name type="scientific">Dictyocaulus viviparus</name>
    <name type="common">Bovine lungworm</name>
    <dbReference type="NCBI Taxonomy" id="29172"/>
    <lineage>
        <taxon>Eukaryota</taxon>
        <taxon>Metazoa</taxon>
        <taxon>Ecdysozoa</taxon>
        <taxon>Nematoda</taxon>
        <taxon>Chromadorea</taxon>
        <taxon>Rhabditida</taxon>
        <taxon>Rhabditina</taxon>
        <taxon>Rhabditomorpha</taxon>
        <taxon>Strongyloidea</taxon>
        <taxon>Metastrongylidae</taxon>
        <taxon>Dictyocaulus</taxon>
    </lineage>
</organism>
<evidence type="ECO:0000256" key="4">
    <source>
        <dbReference type="ARBA" id="ARBA00022461"/>
    </source>
</evidence>
<reference evidence="15 16" key="1">
    <citation type="submission" date="2013-11" db="EMBL/GenBank/DDBJ databases">
        <title>Draft genome of the bovine lungworm Dictyocaulus viviparus.</title>
        <authorList>
            <person name="Mitreva M."/>
        </authorList>
    </citation>
    <scope>NUCLEOTIDE SEQUENCE [LARGE SCALE GENOMIC DNA]</scope>
    <source>
        <strain evidence="15 16">HannoverDv2000</strain>
    </source>
</reference>
<name>A0A0D8XX36_DICVI</name>
<evidence type="ECO:0000256" key="7">
    <source>
        <dbReference type="ARBA" id="ARBA00023053"/>
    </source>
</evidence>
<evidence type="ECO:0000313" key="15">
    <source>
        <dbReference type="EMBL" id="KJH46916.1"/>
    </source>
</evidence>
<keyword evidence="10" id="KW-0325">Glycoprotein</keyword>
<keyword evidence="4 13" id="KW-0894">Sodium channel</keyword>
<dbReference type="Proteomes" id="UP000053766">
    <property type="component" value="Unassembled WGS sequence"/>
</dbReference>
<dbReference type="PANTHER" id="PTHR11690">
    <property type="entry name" value="AMILORIDE-SENSITIVE SODIUM CHANNEL-RELATED"/>
    <property type="match status" value="1"/>
</dbReference>
<keyword evidence="9 14" id="KW-0472">Membrane</keyword>
<evidence type="ECO:0000256" key="9">
    <source>
        <dbReference type="ARBA" id="ARBA00023136"/>
    </source>
</evidence>
<evidence type="ECO:0000256" key="6">
    <source>
        <dbReference type="ARBA" id="ARBA00022989"/>
    </source>
</evidence>
<evidence type="ECO:0000256" key="14">
    <source>
        <dbReference type="SAM" id="Phobius"/>
    </source>
</evidence>
<sequence>MNNGTHQCQTNHDQLLYKKSHIPSINSDDDMSDEPVKNKLKDFADKTTAHGAKRILIAQNDIARLFWMGLIVIFLTLFLYQVGSLYIKYKKHDKITSISVKFDQLEFPAITFCNLNPYKKSLVEMVPSIRDTVRFEAYKFPHIHNTQRYKLSTY</sequence>
<evidence type="ECO:0000313" key="16">
    <source>
        <dbReference type="Proteomes" id="UP000053766"/>
    </source>
</evidence>
<comment type="subcellular location">
    <subcellularLocation>
        <location evidence="1">Membrane</location>
        <topology evidence="1">Multi-pass membrane protein</topology>
    </subcellularLocation>
</comment>
<dbReference type="Pfam" id="PF00858">
    <property type="entry name" value="ASC"/>
    <property type="match status" value="1"/>
</dbReference>
<evidence type="ECO:0000256" key="11">
    <source>
        <dbReference type="ARBA" id="ARBA00023201"/>
    </source>
</evidence>
<gene>
    <name evidence="15" type="ORF">DICVIV_06996</name>
</gene>
<dbReference type="AlphaFoldDB" id="A0A0D8XX36"/>
<evidence type="ECO:0000256" key="8">
    <source>
        <dbReference type="ARBA" id="ARBA00023065"/>
    </source>
</evidence>
<dbReference type="PRINTS" id="PR01078">
    <property type="entry name" value="AMINACHANNEL"/>
</dbReference>
<comment type="similarity">
    <text evidence="2 13">Belongs to the amiloride-sensitive sodium channel (TC 1.A.6) family.</text>
</comment>
<evidence type="ECO:0000256" key="13">
    <source>
        <dbReference type="RuleBase" id="RU000679"/>
    </source>
</evidence>
<evidence type="ECO:0000256" key="10">
    <source>
        <dbReference type="ARBA" id="ARBA00023180"/>
    </source>
</evidence>
<dbReference type="PANTHER" id="PTHR11690:SF276">
    <property type="entry name" value="DEGENERIN DEG-1"/>
    <property type="match status" value="1"/>
</dbReference>
<feature type="transmembrane region" description="Helical" evidence="14">
    <location>
        <begin position="65"/>
        <end position="87"/>
    </location>
</feature>
<dbReference type="STRING" id="29172.A0A0D8XX36"/>
<keyword evidence="3 13" id="KW-0813">Transport</keyword>
<keyword evidence="7" id="KW-0915">Sodium</keyword>
<keyword evidence="8 13" id="KW-0406">Ion transport</keyword>
<dbReference type="GO" id="GO:0015280">
    <property type="term" value="F:ligand-gated sodium channel activity"/>
    <property type="evidence" value="ECO:0007669"/>
    <property type="project" value="TreeGrafter"/>
</dbReference>
<evidence type="ECO:0000256" key="1">
    <source>
        <dbReference type="ARBA" id="ARBA00004141"/>
    </source>
</evidence>
<keyword evidence="12 13" id="KW-0407">Ion channel</keyword>